<dbReference type="EMBL" id="JAVDNV010000001">
    <property type="protein sequence ID" value="MDQ2307903.1"/>
    <property type="molecule type" value="Genomic_DNA"/>
</dbReference>
<keyword evidence="2" id="KW-0732">Signal</keyword>
<dbReference type="Proteomes" id="UP001236270">
    <property type="component" value="Unassembled WGS sequence"/>
</dbReference>
<dbReference type="InterPro" id="IPR002110">
    <property type="entry name" value="Ankyrin_rpt"/>
</dbReference>
<dbReference type="InterPro" id="IPR036770">
    <property type="entry name" value="Ankyrin_rpt-contain_sf"/>
</dbReference>
<evidence type="ECO:0000313" key="3">
    <source>
        <dbReference type="EMBL" id="MDQ2307903.1"/>
    </source>
</evidence>
<dbReference type="PROSITE" id="PS50088">
    <property type="entry name" value="ANK_REPEAT"/>
    <property type="match status" value="1"/>
</dbReference>
<proteinExistence type="predicted"/>
<organism evidence="3 4">
    <name type="scientific">Pluralibacter gergoviae</name>
    <name type="common">Enterobacter gergoviae</name>
    <dbReference type="NCBI Taxonomy" id="61647"/>
    <lineage>
        <taxon>Bacteria</taxon>
        <taxon>Pseudomonadati</taxon>
        <taxon>Pseudomonadota</taxon>
        <taxon>Gammaproteobacteria</taxon>
        <taxon>Enterobacterales</taxon>
        <taxon>Enterobacteriaceae</taxon>
        <taxon>Pluralibacter</taxon>
    </lineage>
</organism>
<name>A0AAW8HLI9_PLUGE</name>
<dbReference type="GeneID" id="61384534"/>
<evidence type="ECO:0000256" key="1">
    <source>
        <dbReference type="PROSITE-ProRule" id="PRU00023"/>
    </source>
</evidence>
<protein>
    <submittedName>
        <fullName evidence="3">Ankyrin repeat domain-containing protein</fullName>
    </submittedName>
</protein>
<keyword evidence="1" id="KW-0040">ANK repeat</keyword>
<evidence type="ECO:0000313" key="4">
    <source>
        <dbReference type="Proteomes" id="UP001236270"/>
    </source>
</evidence>
<feature type="repeat" description="ANK" evidence="1">
    <location>
        <begin position="178"/>
        <end position="210"/>
    </location>
</feature>
<dbReference type="SUPFAM" id="SSF48403">
    <property type="entry name" value="Ankyrin repeat"/>
    <property type="match status" value="1"/>
</dbReference>
<sequence>MKKLIILFIMLFSALPMQGCEKKMNYEAKNYFKGKNLEVAKIISDGDRNLLKKEISAMSKMELNLKAKEDMTLLFWAILNSMDDNATPERLNIITDLVKAGADPLQPRDKGKSSPAEFVMKASRGVWIRAMLDGGLNPNAKDRTYNEPIVFESRYAPNNDSLKVMLDYGVDKNIKNSLGQTLLMSAFLSSSFEQVKLLLEKGAEPNPVDDSGLSMITIVNREIKDSKEGSEYNSECKVILALMKEHGAG</sequence>
<reference evidence="3" key="1">
    <citation type="submission" date="2023-08" db="EMBL/GenBank/DDBJ databases">
        <title>WGS of pathogenic bacterial species, Los Angeles County Public Health Laboratories.</title>
        <authorList>
            <person name="Garrigues J.M."/>
            <person name="Green N.M."/>
        </authorList>
    </citation>
    <scope>NUCLEOTIDE SEQUENCE</scope>
    <source>
        <strain evidence="3">LACPHL-BACT-2023-00068</strain>
    </source>
</reference>
<dbReference type="Gene3D" id="1.25.40.20">
    <property type="entry name" value="Ankyrin repeat-containing domain"/>
    <property type="match status" value="1"/>
</dbReference>
<comment type="caution">
    <text evidence="3">The sequence shown here is derived from an EMBL/GenBank/DDBJ whole genome shotgun (WGS) entry which is preliminary data.</text>
</comment>
<gene>
    <name evidence="3" type="ORF">RBJ30_02130</name>
</gene>
<accession>A0AAW8HLI9</accession>
<feature type="signal peptide" evidence="2">
    <location>
        <begin position="1"/>
        <end position="19"/>
    </location>
</feature>
<evidence type="ECO:0000256" key="2">
    <source>
        <dbReference type="SAM" id="SignalP"/>
    </source>
</evidence>
<dbReference type="RefSeq" id="WP_048252443.1">
    <property type="nucleotide sequence ID" value="NZ_CP020388.1"/>
</dbReference>
<dbReference type="AlphaFoldDB" id="A0AAW8HLI9"/>
<feature type="chain" id="PRO_5043712402" evidence="2">
    <location>
        <begin position="20"/>
        <end position="249"/>
    </location>
</feature>